<dbReference type="Proteomes" id="UP001642482">
    <property type="component" value="Unassembled WGS sequence"/>
</dbReference>
<organism evidence="2 3">
    <name type="scientific">Sporothrix eucalyptigena</name>
    <dbReference type="NCBI Taxonomy" id="1812306"/>
    <lineage>
        <taxon>Eukaryota</taxon>
        <taxon>Fungi</taxon>
        <taxon>Dikarya</taxon>
        <taxon>Ascomycota</taxon>
        <taxon>Pezizomycotina</taxon>
        <taxon>Sordariomycetes</taxon>
        <taxon>Sordariomycetidae</taxon>
        <taxon>Ophiostomatales</taxon>
        <taxon>Ophiostomataceae</taxon>
        <taxon>Sporothrix</taxon>
    </lineage>
</organism>
<evidence type="ECO:0000313" key="3">
    <source>
        <dbReference type="Proteomes" id="UP001642482"/>
    </source>
</evidence>
<sequence length="128" mass="14036">MDKRRQQPTYESDEDVSDQQYEDEQPQQQRNTRVQRRPQRQQQQQQGGQGPLDNLQLDSLGNTAQGVVGGVTNTLGGLAGGAVQGQQGGGDSKKGSDTLRLRLDLNLDIEITLKAKIHGDLELALLET</sequence>
<keyword evidence="3" id="KW-1185">Reference proteome</keyword>
<dbReference type="PANTHER" id="PTHR35587:SF4">
    <property type="match status" value="1"/>
</dbReference>
<accession>A0ABP0CI60</accession>
<feature type="compositionally biased region" description="Gly residues" evidence="1">
    <location>
        <begin position="77"/>
        <end position="90"/>
    </location>
</feature>
<dbReference type="PANTHER" id="PTHR35587">
    <property type="entry name" value="EXPRESSED PROTEIN"/>
    <property type="match status" value="1"/>
</dbReference>
<name>A0ABP0CI60_9PEZI</name>
<comment type="caution">
    <text evidence="2">The sequence shown here is derived from an EMBL/GenBank/DDBJ whole genome shotgun (WGS) entry which is preliminary data.</text>
</comment>
<dbReference type="EMBL" id="CAWUHD010000102">
    <property type="protein sequence ID" value="CAK7231543.1"/>
    <property type="molecule type" value="Genomic_DNA"/>
</dbReference>
<reference evidence="2 3" key="1">
    <citation type="submission" date="2024-01" db="EMBL/GenBank/DDBJ databases">
        <authorList>
            <person name="Allen C."/>
            <person name="Tagirdzhanova G."/>
        </authorList>
    </citation>
    <scope>NUCLEOTIDE SEQUENCE [LARGE SCALE GENOMIC DNA]</scope>
</reference>
<feature type="compositionally biased region" description="Acidic residues" evidence="1">
    <location>
        <begin position="11"/>
        <end position="25"/>
    </location>
</feature>
<evidence type="ECO:0000313" key="2">
    <source>
        <dbReference type="EMBL" id="CAK7231543.1"/>
    </source>
</evidence>
<feature type="region of interest" description="Disordered" evidence="1">
    <location>
        <begin position="1"/>
        <end position="97"/>
    </location>
</feature>
<gene>
    <name evidence="2" type="ORF">SEUCBS140593_007962</name>
</gene>
<proteinExistence type="predicted"/>
<protein>
    <submittedName>
        <fullName evidence="2">Uncharacterized protein</fullName>
    </submittedName>
</protein>
<feature type="compositionally biased region" description="Polar residues" evidence="1">
    <location>
        <begin position="56"/>
        <end position="65"/>
    </location>
</feature>
<evidence type="ECO:0000256" key="1">
    <source>
        <dbReference type="SAM" id="MobiDB-lite"/>
    </source>
</evidence>